<evidence type="ECO:0000313" key="3">
    <source>
        <dbReference type="EMBL" id="MDH0144905.1"/>
    </source>
</evidence>
<dbReference type="EMBL" id="JAODZE010000001">
    <property type="protein sequence ID" value="MDH0144905.1"/>
    <property type="molecule type" value="Genomic_DNA"/>
</dbReference>
<dbReference type="AlphaFoldDB" id="A0A448EB68"/>
<dbReference type="GeneID" id="66820807"/>
<dbReference type="Proteomes" id="UP001158500">
    <property type="component" value="Unassembled WGS sequence"/>
</dbReference>
<name>A0A448EB68_STUST</name>
<gene>
    <name evidence="4" type="ORF">N5C32_01860</name>
    <name evidence="3" type="ORF">N7335_00710</name>
</gene>
<protein>
    <submittedName>
        <fullName evidence="4">Flagellar hook-length control protein FliK</fullName>
    </submittedName>
</protein>
<proteinExistence type="predicted"/>
<feature type="domain" description="Flagellar hook-length control protein-like C-terminal" evidence="2">
    <location>
        <begin position="413"/>
        <end position="494"/>
    </location>
</feature>
<keyword evidence="4" id="KW-0282">Flagellum</keyword>
<reference evidence="4" key="1">
    <citation type="submission" date="2022-09" db="EMBL/GenBank/DDBJ databases">
        <title>Intensive care unit water sources are persistently colonized with multi-drug resistant bacteria and are the site of extensive horizontal gene transfer of antibiotic resistance genes.</title>
        <authorList>
            <person name="Diorio-Toth L."/>
        </authorList>
    </citation>
    <scope>NUCLEOTIDE SEQUENCE</scope>
    <source>
        <strain evidence="4">GD03947</strain>
        <strain evidence="3">GD04147</strain>
    </source>
</reference>
<organism evidence="4 5">
    <name type="scientific">Stutzerimonas stutzeri</name>
    <name type="common">Pseudomonas stutzeri</name>
    <dbReference type="NCBI Taxonomy" id="316"/>
    <lineage>
        <taxon>Bacteria</taxon>
        <taxon>Pseudomonadati</taxon>
        <taxon>Pseudomonadota</taxon>
        <taxon>Gammaproteobacteria</taxon>
        <taxon>Pseudomonadales</taxon>
        <taxon>Pseudomonadaceae</taxon>
        <taxon>Stutzerimonas</taxon>
    </lineage>
</organism>
<dbReference type="Pfam" id="PF02120">
    <property type="entry name" value="Flg_hook"/>
    <property type="match status" value="1"/>
</dbReference>
<dbReference type="RefSeq" id="WP_014597052.1">
    <property type="nucleotide sequence ID" value="NZ_AP024722.1"/>
</dbReference>
<evidence type="ECO:0000313" key="5">
    <source>
        <dbReference type="Proteomes" id="UP001158500"/>
    </source>
</evidence>
<evidence type="ECO:0000256" key="1">
    <source>
        <dbReference type="SAM" id="MobiDB-lite"/>
    </source>
</evidence>
<dbReference type="Gene3D" id="3.30.750.140">
    <property type="match status" value="1"/>
</dbReference>
<keyword evidence="4" id="KW-0969">Cilium</keyword>
<keyword evidence="4" id="KW-0966">Cell projection</keyword>
<accession>A0A448EB68</accession>
<dbReference type="InterPro" id="IPR021136">
    <property type="entry name" value="Flagellar_hook_control-like_C"/>
</dbReference>
<comment type="caution">
    <text evidence="4">The sequence shown here is derived from an EMBL/GenBank/DDBJ whole genome shotgun (WGS) entry which is preliminary data.</text>
</comment>
<dbReference type="EMBL" id="JAOCAE010000001">
    <property type="protein sequence ID" value="MDH1234782.1"/>
    <property type="molecule type" value="Genomic_DNA"/>
</dbReference>
<sequence length="508" mass="53646">MTEIKSTTALPPTSATRPAVAAQDLALKVLQPMQNLLAAGEQIEAEVVSIREAAEAFRLVLRLTMGSGRQATVEVSSNKPAAPGTALVVTALSDTRLLATPQAAGRQPASMIDLQQLPVGSVIQGRVVATSQQRTEDGQTSFKIVVSLLNSPVAGQKLSIESANPLALGSLLTAQVKDSQSLAFLPLSGRLDQLHVGEQLGAQQNRQASLEGLFRALQGAPGALPEGLRGAAEKLLGLIPEMQQLGDAKALAAALARSGVFLEARLLAGHTDGLQGDLKAGLLRLLAQMPNLPGSTPLGGAQAGAIGQALPAFARQALGSLAQNSPRQLALGFPLPARLPPGLEEEADLEMLLKLAAAAVSRLQTHQLSSLAQTQVGPDGTMVTTWQLELPMRDHRDIVPLQIKLQREDQPKRQEKERGDPLWKIELAFDVAPLGPLQVQAQLTRGTLSSQLWAERSATAQLVAKELAHLRERLQAAGLSVGELSCRQGTPPQGPSTTLEQRFVDEKA</sequence>
<evidence type="ECO:0000259" key="2">
    <source>
        <dbReference type="Pfam" id="PF02120"/>
    </source>
</evidence>
<feature type="compositionally biased region" description="Polar residues" evidence="1">
    <location>
        <begin position="487"/>
        <end position="500"/>
    </location>
</feature>
<evidence type="ECO:0000313" key="4">
    <source>
        <dbReference type="EMBL" id="MDH1234782.1"/>
    </source>
</evidence>
<dbReference type="Proteomes" id="UP001158076">
    <property type="component" value="Unassembled WGS sequence"/>
</dbReference>
<dbReference type="InterPro" id="IPR038610">
    <property type="entry name" value="FliK-like_C_sf"/>
</dbReference>
<feature type="region of interest" description="Disordered" evidence="1">
    <location>
        <begin position="484"/>
        <end position="508"/>
    </location>
</feature>